<dbReference type="Pfam" id="PF06177">
    <property type="entry name" value="QueT"/>
    <property type="match status" value="1"/>
</dbReference>
<keyword evidence="1" id="KW-1133">Transmembrane helix</keyword>
<feature type="transmembrane region" description="Helical" evidence="1">
    <location>
        <begin position="20"/>
        <end position="40"/>
    </location>
</feature>
<dbReference type="KEGG" id="jeh:EJN90_00100"/>
<dbReference type="InterPro" id="IPR010387">
    <property type="entry name" value="QueT"/>
</dbReference>
<organism evidence="3 4">
    <name type="scientific">Jeotgalibaca ciconiae</name>
    <dbReference type="NCBI Taxonomy" id="2496265"/>
    <lineage>
        <taxon>Bacteria</taxon>
        <taxon>Bacillati</taxon>
        <taxon>Bacillota</taxon>
        <taxon>Bacilli</taxon>
        <taxon>Lactobacillales</taxon>
        <taxon>Carnobacteriaceae</taxon>
        <taxon>Jeotgalibaca</taxon>
    </lineage>
</organism>
<evidence type="ECO:0000313" key="4">
    <source>
        <dbReference type="Proteomes" id="UP000273326"/>
    </source>
</evidence>
<dbReference type="PANTHER" id="PTHR40044">
    <property type="entry name" value="INTEGRAL MEMBRANE PROTEIN-RELATED"/>
    <property type="match status" value="1"/>
</dbReference>
<evidence type="ECO:0000256" key="1">
    <source>
        <dbReference type="SAM" id="Phobius"/>
    </source>
</evidence>
<dbReference type="PIRSF" id="PIRSF031501">
    <property type="entry name" value="QueT"/>
    <property type="match status" value="1"/>
</dbReference>
<feature type="transmembrane region" description="Helical" evidence="1">
    <location>
        <begin position="60"/>
        <end position="90"/>
    </location>
</feature>
<accession>A0A3Q9BM22</accession>
<evidence type="ECO:0000313" key="3">
    <source>
        <dbReference type="EMBL" id="AZP05597.1"/>
    </source>
</evidence>
<reference evidence="3" key="3">
    <citation type="journal article" date="2020" name="Int. J. Syst. Evol. Microbiol.">
        <title>Jeotgalibaca ciconiae sp. nov., isolated from the faeces of an Oriental stork.</title>
        <authorList>
            <person name="Lee S.Y."/>
            <person name="Kang W."/>
            <person name="Kim P.S."/>
            <person name="Kim H.S."/>
            <person name="Sung H."/>
            <person name="Shin N.R."/>
            <person name="Yun J.H."/>
            <person name="Lee J.Y."/>
            <person name="Lee J.Y."/>
            <person name="Jung M.J."/>
            <person name="Jeong Y.S."/>
            <person name="Tak E.J."/>
            <person name="Han J.E."/>
            <person name="Hyun D.W."/>
            <person name="Kang M.S."/>
            <person name="Lee K.E."/>
            <person name="Lee B.H."/>
            <person name="Bae J.W."/>
        </authorList>
    </citation>
    <scope>NUCLEOTIDE SEQUENCE</scope>
    <source>
        <strain evidence="3">H21T32</strain>
    </source>
</reference>
<dbReference type="RefSeq" id="WP_126108295.1">
    <property type="nucleotide sequence ID" value="NZ_CP034465.1"/>
</dbReference>
<sequence>MLKSEKKMVAKIRATELTKVALITALYIVITTALSVISFGSVQLRLSEMFNYMPLFNKRYIWAVTLGVAIANMNSPLGIIDVLVGSISTFLVLKITLSITKNIKSTPIKFVLTAFIFAFSMFTVAGQLAIVNDLPFFITWISVGLGELFSMAIGGLIMYGISKKIDLTK</sequence>
<dbReference type="Proteomes" id="UP000273326">
    <property type="component" value="Chromosome"/>
</dbReference>
<dbReference type="AlphaFoldDB" id="A0A3Q9BM22"/>
<dbReference type="OrthoDB" id="1706970at2"/>
<keyword evidence="4" id="KW-1185">Reference proteome</keyword>
<dbReference type="PANTHER" id="PTHR40044:SF1">
    <property type="entry name" value="INTEGRAL MEMBRANE PROTEIN"/>
    <property type="match status" value="1"/>
</dbReference>
<dbReference type="KEGG" id="jeh:EJN90_13675"/>
<protein>
    <submittedName>
        <fullName evidence="3">QueT transporter family protein</fullName>
    </submittedName>
</protein>
<keyword evidence="1" id="KW-0812">Transmembrane</keyword>
<dbReference type="EMBL" id="CP034465">
    <property type="protein sequence ID" value="AZP03193.1"/>
    <property type="molecule type" value="Genomic_DNA"/>
</dbReference>
<gene>
    <name evidence="2" type="ORF">EJN90_00100</name>
    <name evidence="3" type="ORF">EJN90_13675</name>
</gene>
<feature type="transmembrane region" description="Helical" evidence="1">
    <location>
        <begin position="110"/>
        <end position="131"/>
    </location>
</feature>
<keyword evidence="1" id="KW-0472">Membrane</keyword>
<proteinExistence type="predicted"/>
<reference evidence="4" key="1">
    <citation type="submission" date="2018-12" db="EMBL/GenBank/DDBJ databases">
        <title>Complete genome sequencing of Jeotgalibaca sp. H21T32.</title>
        <authorList>
            <person name="Bae J.-W."/>
            <person name="Lee S.-Y."/>
        </authorList>
    </citation>
    <scope>NUCLEOTIDE SEQUENCE [LARGE SCALE GENOMIC DNA]</scope>
    <source>
        <strain evidence="4">H21T32</strain>
    </source>
</reference>
<reference evidence="3" key="2">
    <citation type="submission" date="2018-12" db="EMBL/GenBank/DDBJ databases">
        <authorList>
            <person name="Bae J.-W."/>
            <person name="Lee S.-Y."/>
        </authorList>
    </citation>
    <scope>NUCLEOTIDE SEQUENCE</scope>
    <source>
        <strain evidence="3">H21T32</strain>
    </source>
</reference>
<feature type="transmembrane region" description="Helical" evidence="1">
    <location>
        <begin position="137"/>
        <end position="161"/>
    </location>
</feature>
<dbReference type="EMBL" id="CP034465">
    <property type="protein sequence ID" value="AZP05597.1"/>
    <property type="molecule type" value="Genomic_DNA"/>
</dbReference>
<evidence type="ECO:0000313" key="2">
    <source>
        <dbReference type="EMBL" id="AZP03193.1"/>
    </source>
</evidence>
<name>A0A3Q9BM22_9LACT</name>